<dbReference type="GO" id="GO:0016740">
    <property type="term" value="F:transferase activity"/>
    <property type="evidence" value="ECO:0007669"/>
    <property type="project" value="UniProtKB-KW"/>
</dbReference>
<dbReference type="RefSeq" id="WP_186746910.1">
    <property type="nucleotide sequence ID" value="NZ_CP060394.1"/>
</dbReference>
<dbReference type="Gene3D" id="3.90.550.10">
    <property type="entry name" value="Spore Coat Polysaccharide Biosynthesis Protein SpsA, Chain A"/>
    <property type="match status" value="1"/>
</dbReference>
<gene>
    <name evidence="3" type="ORF">H7849_12365</name>
</gene>
<sequence length="254" mass="29245">MGKPLSVAIITKNEEANLPRTLESVRWADEVVVVDSGSTDRTIEIASLFGAKVIREGWRGFGKQKNLAIEHCTSEWVLSLDADEEVSEALAQEITQLMEMTPDIHAYFVLRRNLFLDRWIRHGGYYPDPKLRLFRKGAAWFEERAVHETLRHTGPTRTLRGDLIHHAYPTIENYIEHMNRYSTLGAEQASSKNKTSRSWPAFLWNVLLNPAATFFYNYVLRLGFLDGREGLLLHLYHSAYVSWKYAKAWYAAKG</sequence>
<name>A0A7G8BPZ3_9BACT</name>
<dbReference type="PANTHER" id="PTHR43630:SF2">
    <property type="entry name" value="GLYCOSYLTRANSFERASE"/>
    <property type="match status" value="1"/>
</dbReference>
<proteinExistence type="inferred from homology"/>
<dbReference type="PANTHER" id="PTHR43630">
    <property type="entry name" value="POLY-BETA-1,6-N-ACETYL-D-GLUCOSAMINE SYNTHASE"/>
    <property type="match status" value="1"/>
</dbReference>
<protein>
    <submittedName>
        <fullName evidence="3">Glycosyltransferase family 2 protein</fullName>
    </submittedName>
</protein>
<dbReference type="InterPro" id="IPR029044">
    <property type="entry name" value="Nucleotide-diphossugar_trans"/>
</dbReference>
<feature type="domain" description="Glycosyltransferase 2-like" evidence="2">
    <location>
        <begin position="6"/>
        <end position="125"/>
    </location>
</feature>
<dbReference type="InterPro" id="IPR001173">
    <property type="entry name" value="Glyco_trans_2-like"/>
</dbReference>
<dbReference type="Proteomes" id="UP000515312">
    <property type="component" value="Chromosome"/>
</dbReference>
<evidence type="ECO:0000313" key="3">
    <source>
        <dbReference type="EMBL" id="QNI34613.1"/>
    </source>
</evidence>
<dbReference type="AlphaFoldDB" id="A0A7G8BPZ3"/>
<dbReference type="SUPFAM" id="SSF53448">
    <property type="entry name" value="Nucleotide-diphospho-sugar transferases"/>
    <property type="match status" value="1"/>
</dbReference>
<dbReference type="CDD" id="cd02511">
    <property type="entry name" value="Beta4Glucosyltransferase"/>
    <property type="match status" value="1"/>
</dbReference>
<evidence type="ECO:0000313" key="4">
    <source>
        <dbReference type="Proteomes" id="UP000515312"/>
    </source>
</evidence>
<comment type="similarity">
    <text evidence="1">Belongs to the glycosyltransferase 2 family. WaaE/KdtX subfamily.</text>
</comment>
<reference evidence="3 4" key="1">
    <citation type="submission" date="2020-08" db="EMBL/GenBank/DDBJ databases">
        <title>Edaphobacter telluris sp. nov. and Acidobacterium dinghuensis sp. nov., two acidobacteria isolated from forest soil.</title>
        <authorList>
            <person name="Fu J."/>
            <person name="Qiu L."/>
        </authorList>
    </citation>
    <scope>NUCLEOTIDE SEQUENCE [LARGE SCALE GENOMIC DNA]</scope>
    <source>
        <strain evidence="3">4Y35</strain>
    </source>
</reference>
<dbReference type="KEGG" id="adin:H7849_12365"/>
<dbReference type="Pfam" id="PF00535">
    <property type="entry name" value="Glycos_transf_2"/>
    <property type="match status" value="1"/>
</dbReference>
<organism evidence="3 4">
    <name type="scientific">Alloacidobacterium dinghuense</name>
    <dbReference type="NCBI Taxonomy" id="2763107"/>
    <lineage>
        <taxon>Bacteria</taxon>
        <taxon>Pseudomonadati</taxon>
        <taxon>Acidobacteriota</taxon>
        <taxon>Terriglobia</taxon>
        <taxon>Terriglobales</taxon>
        <taxon>Acidobacteriaceae</taxon>
        <taxon>Alloacidobacterium</taxon>
    </lineage>
</organism>
<keyword evidence="4" id="KW-1185">Reference proteome</keyword>
<accession>A0A7G8BPZ3</accession>
<evidence type="ECO:0000259" key="2">
    <source>
        <dbReference type="Pfam" id="PF00535"/>
    </source>
</evidence>
<evidence type="ECO:0000256" key="1">
    <source>
        <dbReference type="ARBA" id="ARBA00038494"/>
    </source>
</evidence>
<dbReference type="EMBL" id="CP060394">
    <property type="protein sequence ID" value="QNI34613.1"/>
    <property type="molecule type" value="Genomic_DNA"/>
</dbReference>
<keyword evidence="3" id="KW-0808">Transferase</keyword>